<keyword evidence="3" id="KW-1185">Reference proteome</keyword>
<proteinExistence type="predicted"/>
<gene>
    <name evidence="2" type="ORF">ACFQ2K_02120</name>
</gene>
<feature type="domain" description="Immunity protein 35" evidence="1">
    <location>
        <begin position="5"/>
        <end position="93"/>
    </location>
</feature>
<evidence type="ECO:0000313" key="3">
    <source>
        <dbReference type="Proteomes" id="UP001596915"/>
    </source>
</evidence>
<evidence type="ECO:0000313" key="2">
    <source>
        <dbReference type="EMBL" id="MFD0621777.1"/>
    </source>
</evidence>
<protein>
    <submittedName>
        <fullName evidence="2">YrhB domain-containing protein</fullName>
    </submittedName>
</protein>
<dbReference type="InterPro" id="IPR029082">
    <property type="entry name" value="Imm35"/>
</dbReference>
<sequence length="188" mass="20684">MIERDDAVRIVEKELARSHQAWVAAGVEQFPRSVVVHVVEHELVWKVYVQSEEYARTGNVAAMLVGHGPYLVDRANGGLHSIGVVSENEGAWEDDYRSRIRGLPVRTPVDDLHDELRTVAEATGSRIAAVRALRRKVTGLSPPHALAYVTGLLAGEVPTQLLAIAHQELVKPLDRVLAVRTFGVDADF</sequence>
<comment type="caution">
    <text evidence="2">The sequence shown here is derived from an EMBL/GenBank/DDBJ whole genome shotgun (WGS) entry which is preliminary data.</text>
</comment>
<evidence type="ECO:0000259" key="1">
    <source>
        <dbReference type="Pfam" id="PF15567"/>
    </source>
</evidence>
<accession>A0ABW2WNI7</accession>
<organism evidence="2 3">
    <name type="scientific">Streptomyces sanglieri</name>
    <dbReference type="NCBI Taxonomy" id="193460"/>
    <lineage>
        <taxon>Bacteria</taxon>
        <taxon>Bacillati</taxon>
        <taxon>Actinomycetota</taxon>
        <taxon>Actinomycetes</taxon>
        <taxon>Kitasatosporales</taxon>
        <taxon>Streptomycetaceae</taxon>
        <taxon>Streptomyces</taxon>
    </lineage>
</organism>
<reference evidence="3" key="1">
    <citation type="journal article" date="2019" name="Int. J. Syst. Evol. Microbiol.">
        <title>The Global Catalogue of Microorganisms (GCM) 10K type strain sequencing project: providing services to taxonomists for standard genome sequencing and annotation.</title>
        <authorList>
            <consortium name="The Broad Institute Genomics Platform"/>
            <consortium name="The Broad Institute Genome Sequencing Center for Infectious Disease"/>
            <person name="Wu L."/>
            <person name="Ma J."/>
        </authorList>
    </citation>
    <scope>NUCLEOTIDE SEQUENCE [LARGE SCALE GENOMIC DNA]</scope>
    <source>
        <strain evidence="3">JCM 12607</strain>
    </source>
</reference>
<dbReference type="Proteomes" id="UP001596915">
    <property type="component" value="Unassembled WGS sequence"/>
</dbReference>
<dbReference type="EMBL" id="JBHTGL010000003">
    <property type="protein sequence ID" value="MFD0621777.1"/>
    <property type="molecule type" value="Genomic_DNA"/>
</dbReference>
<name>A0ABW2WNI7_9ACTN</name>
<dbReference type="Pfam" id="PF15567">
    <property type="entry name" value="Imm35"/>
    <property type="match status" value="1"/>
</dbReference>